<evidence type="ECO:0000313" key="3">
    <source>
        <dbReference type="EMBL" id="KAG2906943.1"/>
    </source>
</evidence>
<accession>A0A8T0Y786</accession>
<dbReference type="EMBL" id="RCMK01000942">
    <property type="protein sequence ID" value="KAG2906943.1"/>
    <property type="molecule type" value="Genomic_DNA"/>
</dbReference>
<reference evidence="1" key="1">
    <citation type="submission" date="2018-10" db="EMBL/GenBank/DDBJ databases">
        <title>Effector identification in a new, highly contiguous assembly of the strawberry crown rot pathogen Phytophthora cactorum.</title>
        <authorList>
            <person name="Armitage A.D."/>
            <person name="Nellist C.F."/>
            <person name="Bates H."/>
            <person name="Vickerstaff R.J."/>
            <person name="Harrison R.J."/>
        </authorList>
    </citation>
    <scope>NUCLEOTIDE SEQUENCE</scope>
    <source>
        <strain evidence="1">15-7</strain>
        <strain evidence="2">4032</strain>
        <strain evidence="3">4040</strain>
        <strain evidence="4">P415</strain>
        <strain evidence="5">P421</strain>
    </source>
</reference>
<dbReference type="Proteomes" id="UP000760860">
    <property type="component" value="Unassembled WGS sequence"/>
</dbReference>
<organism evidence="1 6">
    <name type="scientific">Phytophthora cactorum</name>
    <dbReference type="NCBI Taxonomy" id="29920"/>
    <lineage>
        <taxon>Eukaryota</taxon>
        <taxon>Sar</taxon>
        <taxon>Stramenopiles</taxon>
        <taxon>Oomycota</taxon>
        <taxon>Peronosporomycetes</taxon>
        <taxon>Peronosporales</taxon>
        <taxon>Peronosporaceae</taxon>
        <taxon>Phytophthora</taxon>
    </lineage>
</organism>
<dbReference type="EMBL" id="RCMI01000932">
    <property type="protein sequence ID" value="KAG2894046.1"/>
    <property type="molecule type" value="Genomic_DNA"/>
</dbReference>
<dbReference type="Proteomes" id="UP000735874">
    <property type="component" value="Unassembled WGS sequence"/>
</dbReference>
<evidence type="ECO:0000313" key="5">
    <source>
        <dbReference type="EMBL" id="KAG3211461.1"/>
    </source>
</evidence>
<dbReference type="EMBL" id="RCML01000927">
    <property type="protein sequence ID" value="KAG2967499.1"/>
    <property type="molecule type" value="Genomic_DNA"/>
</dbReference>
<sequence length="193" mass="22023">MELLSGLREAFPERAKRGRPPSSLSANFFCLKEKSNKTMWWTVCKYCYAEYVNDKENFPFPIAVHGRKEAWKKHLEACERYARVTRVRRIADNCGSVCENGDASKKHCIPPPGFTSTEIKTFGRVLLEYQAEALLPASFVELRSFKRLLTFLNSRCAATGAVPRRQVLGGQVLNEYSDLHSIDQRDDVIAMQQ</sequence>
<evidence type="ECO:0000313" key="4">
    <source>
        <dbReference type="EMBL" id="KAG2967499.1"/>
    </source>
</evidence>
<evidence type="ECO:0000313" key="1">
    <source>
        <dbReference type="EMBL" id="KAG2842217.1"/>
    </source>
</evidence>
<dbReference type="EMBL" id="RCMV01000952">
    <property type="protein sequence ID" value="KAG3211461.1"/>
    <property type="molecule type" value="Genomic_DNA"/>
</dbReference>
<protein>
    <submittedName>
        <fullName evidence="1">Uncharacterized protein</fullName>
    </submittedName>
</protein>
<dbReference type="Proteomes" id="UP000736787">
    <property type="component" value="Unassembled WGS sequence"/>
</dbReference>
<evidence type="ECO:0000313" key="6">
    <source>
        <dbReference type="Proteomes" id="UP000735874"/>
    </source>
</evidence>
<proteinExistence type="predicted"/>
<dbReference type="Proteomes" id="UP000697107">
    <property type="component" value="Unassembled WGS sequence"/>
</dbReference>
<dbReference type="EMBL" id="RCMG01000919">
    <property type="protein sequence ID" value="KAG2842217.1"/>
    <property type="molecule type" value="Genomic_DNA"/>
</dbReference>
<gene>
    <name evidence="1" type="ORF">PC113_g18864</name>
    <name evidence="2" type="ORF">PC115_g18276</name>
    <name evidence="3" type="ORF">PC117_g20356</name>
    <name evidence="4" type="ORF">PC118_g18539</name>
    <name evidence="5" type="ORF">PC129_g17565</name>
</gene>
<dbReference type="AlphaFoldDB" id="A0A8T0Y786"/>
<comment type="caution">
    <text evidence="1">The sequence shown here is derived from an EMBL/GenBank/DDBJ whole genome shotgun (WGS) entry which is preliminary data.</text>
</comment>
<dbReference type="Proteomes" id="UP000774804">
    <property type="component" value="Unassembled WGS sequence"/>
</dbReference>
<name>A0A8T0Y786_9STRA</name>
<evidence type="ECO:0000313" key="2">
    <source>
        <dbReference type="EMBL" id="KAG2894046.1"/>
    </source>
</evidence>